<organism evidence="2">
    <name type="scientific">Aphanomyces astaci</name>
    <name type="common">Crayfish plague agent</name>
    <dbReference type="NCBI Taxonomy" id="112090"/>
    <lineage>
        <taxon>Eukaryota</taxon>
        <taxon>Sar</taxon>
        <taxon>Stramenopiles</taxon>
        <taxon>Oomycota</taxon>
        <taxon>Saprolegniomycetes</taxon>
        <taxon>Saprolegniales</taxon>
        <taxon>Verrucalvaceae</taxon>
        <taxon>Aphanomyces</taxon>
    </lineage>
</organism>
<sequence>MERHGGSERYGGSRYGGDSGRSRERDRSRNHGRSQGRGATANNRYMDLPVCPNLHWIAQTEVYRWLIKRKAYEARLEDECCRKNIQFREHDNLNGVLEVPFCADFGSDANIISEEMLEALKTKTEVDVVQLAKTWKGYAVDEQPVYVDVAANLRIRLSTAAGPVNLPGVQLCYVISRSDSLLASRHALQSIGIGMNHLLEQVAQHQSHEDDIAFGVATHRLQGGAQDLDKLDAVSLFEKAFETLKITDAGKHVKTHNLKDIVMQASAKGVWRAQFRGTDEAENVPAMDIKLKADAQPHRCKARKSSPLETKFLDAFGNQLEEDGIIYSHSSSAYCSPVNPVMKPSGKKLLKTSGEWTTEELLLHYRLTIDYRVVNSMIIPMAGAMPFQFMVLESVRGAQFLGVFDLTKGFWQLPLGPASLGSFLHAGFPRDDADPCHARLLRQCPVFPKHHDRVFKDPTLQELSRVDRRHFSLGQHSGRVLGSSGRTHCHLCTILTTAEPSEEHPRHRKGRLSHRSCMRLVEILLRPLGFRMYCDQRTSFTFFSPDKEVKAHTREKLLRWADLIGQYRCVIEHIDGVHNLWADLLSRGGQPAPLRTQMCSAYGQAK</sequence>
<proteinExistence type="predicted"/>
<dbReference type="InterPro" id="IPR051320">
    <property type="entry name" value="Viral_Replic_Matur_Polypro"/>
</dbReference>
<gene>
    <name evidence="2" type="ORF">H257_09053</name>
</gene>
<dbReference type="EMBL" id="KI913134">
    <property type="protein sequence ID" value="ETV77167.1"/>
    <property type="molecule type" value="Genomic_DNA"/>
</dbReference>
<dbReference type="PANTHER" id="PTHR33064:SF37">
    <property type="entry name" value="RIBONUCLEASE H"/>
    <property type="match status" value="1"/>
</dbReference>
<dbReference type="OrthoDB" id="420169at2759"/>
<feature type="region of interest" description="Disordered" evidence="1">
    <location>
        <begin position="1"/>
        <end position="42"/>
    </location>
</feature>
<dbReference type="Gene3D" id="3.10.10.10">
    <property type="entry name" value="HIV Type 1 Reverse Transcriptase, subunit A, domain 1"/>
    <property type="match status" value="1"/>
</dbReference>
<dbReference type="STRING" id="112090.W4GBW2"/>
<dbReference type="InterPro" id="IPR043502">
    <property type="entry name" value="DNA/RNA_pol_sf"/>
</dbReference>
<accession>W4GBW2</accession>
<dbReference type="Gene3D" id="3.30.70.270">
    <property type="match status" value="1"/>
</dbReference>
<protein>
    <recommendedName>
        <fullName evidence="3">Reverse transcriptase RNase H-like domain-containing protein</fullName>
    </recommendedName>
</protein>
<dbReference type="VEuPathDB" id="FungiDB:H257_09053"/>
<evidence type="ECO:0000256" key="1">
    <source>
        <dbReference type="SAM" id="MobiDB-lite"/>
    </source>
</evidence>
<dbReference type="PANTHER" id="PTHR33064">
    <property type="entry name" value="POL PROTEIN"/>
    <property type="match status" value="1"/>
</dbReference>
<dbReference type="RefSeq" id="XP_009833473.1">
    <property type="nucleotide sequence ID" value="XM_009835171.1"/>
</dbReference>
<reference evidence="2" key="1">
    <citation type="submission" date="2013-12" db="EMBL/GenBank/DDBJ databases">
        <title>The Genome Sequence of Aphanomyces astaci APO3.</title>
        <authorList>
            <consortium name="The Broad Institute Genomics Platform"/>
            <person name="Russ C."/>
            <person name="Tyler B."/>
            <person name="van West P."/>
            <person name="Dieguez-Uribeondo J."/>
            <person name="Young S.K."/>
            <person name="Zeng Q."/>
            <person name="Gargeya S."/>
            <person name="Fitzgerald M."/>
            <person name="Abouelleil A."/>
            <person name="Alvarado L."/>
            <person name="Chapman S.B."/>
            <person name="Gainer-Dewar J."/>
            <person name="Goldberg J."/>
            <person name="Griggs A."/>
            <person name="Gujja S."/>
            <person name="Hansen M."/>
            <person name="Howarth C."/>
            <person name="Imamovic A."/>
            <person name="Ireland A."/>
            <person name="Larimer J."/>
            <person name="McCowan C."/>
            <person name="Murphy C."/>
            <person name="Pearson M."/>
            <person name="Poon T.W."/>
            <person name="Priest M."/>
            <person name="Roberts A."/>
            <person name="Saif S."/>
            <person name="Shea T."/>
            <person name="Sykes S."/>
            <person name="Wortman J."/>
            <person name="Nusbaum C."/>
            <person name="Birren B."/>
        </authorList>
    </citation>
    <scope>NUCLEOTIDE SEQUENCE [LARGE SCALE GENOMIC DNA]</scope>
    <source>
        <strain evidence="2">APO3</strain>
    </source>
</reference>
<name>W4GBW2_APHAT</name>
<dbReference type="AlphaFoldDB" id="W4GBW2"/>
<feature type="compositionally biased region" description="Basic and acidic residues" evidence="1">
    <location>
        <begin position="20"/>
        <end position="29"/>
    </location>
</feature>
<dbReference type="InterPro" id="IPR043128">
    <property type="entry name" value="Rev_trsase/Diguanyl_cyclase"/>
</dbReference>
<evidence type="ECO:0008006" key="3">
    <source>
        <dbReference type="Google" id="ProtNLM"/>
    </source>
</evidence>
<evidence type="ECO:0000313" key="2">
    <source>
        <dbReference type="EMBL" id="ETV77167.1"/>
    </source>
</evidence>
<dbReference type="SUPFAM" id="SSF56672">
    <property type="entry name" value="DNA/RNA polymerases"/>
    <property type="match status" value="1"/>
</dbReference>
<dbReference type="GeneID" id="20811049"/>